<name>A0A7D5HFG4_9PSED</name>
<keyword evidence="2" id="KW-1185">Reference proteome</keyword>
<organism evidence="1 2">
    <name type="scientific">Pseudomonas eucalypticola</name>
    <dbReference type="NCBI Taxonomy" id="2599595"/>
    <lineage>
        <taxon>Bacteria</taxon>
        <taxon>Pseudomonadati</taxon>
        <taxon>Pseudomonadota</taxon>
        <taxon>Gammaproteobacteria</taxon>
        <taxon>Pseudomonadales</taxon>
        <taxon>Pseudomonadaceae</taxon>
        <taxon>Pseudomonas</taxon>
    </lineage>
</organism>
<gene>
    <name evidence="1" type="ORF">HWQ56_09415</name>
</gene>
<sequence>MTLEAPEAPETPEALKARKLAHLDAVIEALSAETRDVARAFFHGWVLSAAMELWDRGVLSQEERQAIEARVKTLTQAPVAAE</sequence>
<proteinExistence type="predicted"/>
<dbReference type="Proteomes" id="UP000509568">
    <property type="component" value="Chromosome"/>
</dbReference>
<dbReference type="AlphaFoldDB" id="A0A7D5HFG4"/>
<evidence type="ECO:0000313" key="1">
    <source>
        <dbReference type="EMBL" id="QKZ03986.1"/>
    </source>
</evidence>
<dbReference type="KEGG" id="pez:HWQ56_09415"/>
<dbReference type="EMBL" id="CP056030">
    <property type="protein sequence ID" value="QKZ03986.1"/>
    <property type="molecule type" value="Genomic_DNA"/>
</dbReference>
<evidence type="ECO:0000313" key="2">
    <source>
        <dbReference type="Proteomes" id="UP000509568"/>
    </source>
</evidence>
<reference evidence="1 2" key="1">
    <citation type="submission" date="2020-06" db="EMBL/GenBank/DDBJ databases">
        <title>Pseudomonas eucalypticola sp. nov., an endophyte of Eucalyptus dunnii leaves with biocontrol ability of eucalyptus leaf blight.</title>
        <authorList>
            <person name="Liu Y."/>
            <person name="Song Z."/>
            <person name="Zeng H."/>
            <person name="Lu M."/>
            <person name="Wang X."/>
            <person name="Lian X."/>
            <person name="Zhang Q."/>
        </authorList>
    </citation>
    <scope>NUCLEOTIDE SEQUENCE [LARGE SCALE GENOMIC DNA]</scope>
    <source>
        <strain evidence="1 2">NP-1</strain>
    </source>
</reference>
<accession>A0A7D5HFG4</accession>
<dbReference type="RefSeq" id="WP_158153793.1">
    <property type="nucleotide sequence ID" value="NZ_CP056030.1"/>
</dbReference>
<protein>
    <submittedName>
        <fullName evidence="1">Uncharacterized protein</fullName>
    </submittedName>
</protein>